<reference evidence="2" key="1">
    <citation type="submission" date="2013-11" db="EMBL/GenBank/DDBJ databases">
        <title>Comparative genomics of Ignicoccus.</title>
        <authorList>
            <person name="Podar M."/>
        </authorList>
    </citation>
    <scope>NUCLEOTIDE SEQUENCE</scope>
    <source>
        <strain evidence="2">DSM 13166</strain>
    </source>
</reference>
<evidence type="ECO:0000256" key="1">
    <source>
        <dbReference type="SAM" id="MobiDB-lite"/>
    </source>
</evidence>
<feature type="region of interest" description="Disordered" evidence="1">
    <location>
        <begin position="1"/>
        <end position="23"/>
    </location>
</feature>
<sequence length="154" mass="17815">MEELEVLESLEEEVEEGLEEADELVEEVEETVERLRALSEAEEEPPPPGYLKSLASWLNKLVELKKVLEDELEKSKGLEAMAIAEEIMEVKREIAYTRWKISEGLERYRAYCDRNCSACPLELLCKNFPSKVNKSKGAKEPWLIATLMHKYRLL</sequence>
<dbReference type="AlphaFoldDB" id="A0A977KAL4"/>
<name>A0A977KAL4_9CREN</name>
<accession>A0A977KAL4</accession>
<gene>
    <name evidence="2" type="ORF">IPA_01865</name>
</gene>
<dbReference type="Proteomes" id="UP001063698">
    <property type="component" value="Chromosome"/>
</dbReference>
<evidence type="ECO:0000313" key="2">
    <source>
        <dbReference type="EMBL" id="UXD22118.1"/>
    </source>
</evidence>
<proteinExistence type="predicted"/>
<dbReference type="KEGG" id="ipc:IPA_01865"/>
<keyword evidence="3" id="KW-1185">Reference proteome</keyword>
<evidence type="ECO:0000313" key="3">
    <source>
        <dbReference type="Proteomes" id="UP001063698"/>
    </source>
</evidence>
<protein>
    <submittedName>
        <fullName evidence="2">Uncharacterized protein</fullName>
    </submittedName>
</protein>
<organism evidence="2 3">
    <name type="scientific">Ignicoccus pacificus DSM 13166</name>
    <dbReference type="NCBI Taxonomy" id="940294"/>
    <lineage>
        <taxon>Archaea</taxon>
        <taxon>Thermoproteota</taxon>
        <taxon>Thermoprotei</taxon>
        <taxon>Desulfurococcales</taxon>
        <taxon>Desulfurococcaceae</taxon>
        <taxon>Ignicoccus</taxon>
    </lineage>
</organism>
<dbReference type="EMBL" id="CP006868">
    <property type="protein sequence ID" value="UXD22118.1"/>
    <property type="molecule type" value="Genomic_DNA"/>
</dbReference>